<gene>
    <name evidence="4" type="ORF">SAMN02745784_01201</name>
</gene>
<dbReference type="EMBL" id="FQTY01000003">
    <property type="protein sequence ID" value="SHE58658.1"/>
    <property type="molecule type" value="Genomic_DNA"/>
</dbReference>
<evidence type="ECO:0000259" key="3">
    <source>
        <dbReference type="PROSITE" id="PS50968"/>
    </source>
</evidence>
<dbReference type="STRING" id="1123404.SAMN02745784_01201"/>
<sequence>MRKFIINVNGNSYEVEVEEVVSGSTVQRSAAPVAQAPVSKPVAKSTPAPAPKEEKKEVVVSAGQEVVEAPMPGNIWKIEVKEGDKVKAGDILLILEAMKMENEILAPRDGVVASINTTQGATVNTGDKLVVLD</sequence>
<organism evidence="4 5">
    <name type="scientific">Tissierella praeacuta DSM 18095</name>
    <dbReference type="NCBI Taxonomy" id="1123404"/>
    <lineage>
        <taxon>Bacteria</taxon>
        <taxon>Bacillati</taxon>
        <taxon>Bacillota</taxon>
        <taxon>Tissierellia</taxon>
        <taxon>Tissierellales</taxon>
        <taxon>Tissierellaceae</taxon>
        <taxon>Tissierella</taxon>
    </lineage>
</organism>
<evidence type="ECO:0000313" key="5">
    <source>
        <dbReference type="Proteomes" id="UP000184114"/>
    </source>
</evidence>
<dbReference type="FunFam" id="2.40.50.100:FF:000003">
    <property type="entry name" value="Acetyl-CoA carboxylase biotin carboxyl carrier protein"/>
    <property type="match status" value="1"/>
</dbReference>
<dbReference type="PANTHER" id="PTHR45266">
    <property type="entry name" value="OXALOACETATE DECARBOXYLASE ALPHA CHAIN"/>
    <property type="match status" value="1"/>
</dbReference>
<dbReference type="AlphaFoldDB" id="A0A1M4UPT9"/>
<dbReference type="InterPro" id="IPR050709">
    <property type="entry name" value="Biotin_Carboxyl_Carrier/Decarb"/>
</dbReference>
<evidence type="ECO:0000256" key="1">
    <source>
        <dbReference type="ARBA" id="ARBA00023267"/>
    </source>
</evidence>
<dbReference type="Gene3D" id="2.40.50.100">
    <property type="match status" value="1"/>
</dbReference>
<feature type="domain" description="Lipoyl-binding" evidence="3">
    <location>
        <begin position="55"/>
        <end position="133"/>
    </location>
</feature>
<evidence type="ECO:0000256" key="2">
    <source>
        <dbReference type="SAM" id="MobiDB-lite"/>
    </source>
</evidence>
<dbReference type="Pfam" id="PF00364">
    <property type="entry name" value="Biotin_lipoyl"/>
    <property type="match status" value="1"/>
</dbReference>
<dbReference type="PANTHER" id="PTHR45266:SF3">
    <property type="entry name" value="OXALOACETATE DECARBOXYLASE ALPHA CHAIN"/>
    <property type="match status" value="1"/>
</dbReference>
<keyword evidence="1" id="KW-0092">Biotin</keyword>
<dbReference type="GeneID" id="90996774"/>
<dbReference type="PROSITE" id="PS50968">
    <property type="entry name" value="BIOTINYL_LIPOYL"/>
    <property type="match status" value="1"/>
</dbReference>
<protein>
    <submittedName>
        <fullName evidence="4">Biotin carboxyl carrier protein</fullName>
    </submittedName>
</protein>
<reference evidence="5" key="1">
    <citation type="submission" date="2016-11" db="EMBL/GenBank/DDBJ databases">
        <authorList>
            <person name="Varghese N."/>
            <person name="Submissions S."/>
        </authorList>
    </citation>
    <scope>NUCLEOTIDE SEQUENCE [LARGE SCALE GENOMIC DNA]</scope>
    <source>
        <strain evidence="5">DSM 18095</strain>
    </source>
</reference>
<keyword evidence="5" id="KW-1185">Reference proteome</keyword>
<proteinExistence type="predicted"/>
<dbReference type="InterPro" id="IPR001882">
    <property type="entry name" value="Biotin_BS"/>
</dbReference>
<dbReference type="RefSeq" id="WP_072974263.1">
    <property type="nucleotide sequence ID" value="NZ_FQTY01000003.1"/>
</dbReference>
<accession>A0A1M4UPT9</accession>
<name>A0A1M4UPT9_9FIRM</name>
<dbReference type="Proteomes" id="UP000184114">
    <property type="component" value="Unassembled WGS sequence"/>
</dbReference>
<dbReference type="CDD" id="cd06850">
    <property type="entry name" value="biotinyl_domain"/>
    <property type="match status" value="1"/>
</dbReference>
<dbReference type="SUPFAM" id="SSF51230">
    <property type="entry name" value="Single hybrid motif"/>
    <property type="match status" value="1"/>
</dbReference>
<dbReference type="PROSITE" id="PS00188">
    <property type="entry name" value="BIOTIN"/>
    <property type="match status" value="1"/>
</dbReference>
<dbReference type="InterPro" id="IPR000089">
    <property type="entry name" value="Biotin_lipoyl"/>
</dbReference>
<evidence type="ECO:0000313" key="4">
    <source>
        <dbReference type="EMBL" id="SHE58658.1"/>
    </source>
</evidence>
<feature type="region of interest" description="Disordered" evidence="2">
    <location>
        <begin position="26"/>
        <end position="57"/>
    </location>
</feature>
<dbReference type="InterPro" id="IPR011053">
    <property type="entry name" value="Single_hybrid_motif"/>
</dbReference>